<comment type="similarity">
    <text evidence="1">Belongs to the VPS13 family.</text>
</comment>
<dbReference type="AlphaFoldDB" id="A0A6A4ZTT7"/>
<evidence type="ECO:0000313" key="3">
    <source>
        <dbReference type="Proteomes" id="UP000469452"/>
    </source>
</evidence>
<comment type="caution">
    <text evidence="2">The sequence shown here is derived from an EMBL/GenBank/DDBJ whole genome shotgun (WGS) entry which is preliminary data.</text>
</comment>
<dbReference type="PANTHER" id="PTHR16166:SF93">
    <property type="entry name" value="INTERMEMBRANE LIPID TRANSFER PROTEIN VPS13"/>
    <property type="match status" value="1"/>
</dbReference>
<dbReference type="Proteomes" id="UP000469452">
    <property type="component" value="Unassembled WGS sequence"/>
</dbReference>
<name>A0A6A4ZTT7_APHAT</name>
<dbReference type="EMBL" id="VJMI01016770">
    <property type="protein sequence ID" value="KAF0716888.1"/>
    <property type="molecule type" value="Genomic_DNA"/>
</dbReference>
<protein>
    <submittedName>
        <fullName evidence="2">Uncharacterized protein</fullName>
    </submittedName>
</protein>
<dbReference type="InterPro" id="IPR026847">
    <property type="entry name" value="VPS13"/>
</dbReference>
<accession>A0A6A4ZTT7</accession>
<evidence type="ECO:0000256" key="1">
    <source>
        <dbReference type="ARBA" id="ARBA00006545"/>
    </source>
</evidence>
<dbReference type="PANTHER" id="PTHR16166">
    <property type="entry name" value="VACUOLAR PROTEIN SORTING-ASSOCIATED PROTEIN VPS13"/>
    <property type="match status" value="1"/>
</dbReference>
<gene>
    <name evidence="2" type="ORF">AaE_010973</name>
</gene>
<dbReference type="VEuPathDB" id="FungiDB:H257_10316"/>
<dbReference type="GO" id="GO:0045053">
    <property type="term" value="P:protein retention in Golgi apparatus"/>
    <property type="evidence" value="ECO:0007669"/>
    <property type="project" value="TreeGrafter"/>
</dbReference>
<organism evidence="2 3">
    <name type="scientific">Aphanomyces astaci</name>
    <name type="common">Crayfish plague agent</name>
    <dbReference type="NCBI Taxonomy" id="112090"/>
    <lineage>
        <taxon>Eukaryota</taxon>
        <taxon>Sar</taxon>
        <taxon>Stramenopiles</taxon>
        <taxon>Oomycota</taxon>
        <taxon>Saprolegniomycetes</taxon>
        <taxon>Saprolegniales</taxon>
        <taxon>Verrucalvaceae</taxon>
        <taxon>Aphanomyces</taxon>
    </lineage>
</organism>
<sequence>MSFLQEAITKAILGSLSAYIAHFKEDQVKVGIWAGDLVLEDVELKCSAFNTYDSAVHIAHGCIQRIRIQVPWTSFWRNPIQVDISGVDCELHLRGTYDVLDELQQKNLLVQSLLANARASIAKSSEGWSLFSGLSASILHRLVRNIAVHLDDVNMYHAMAQTTVGVTLQSLIFCDDVTNTTDNVTKTTAKVLDITDLGMYATVGDASLELLAPFQLHVRLTQEEATDDSMQCALTARATFIDMRIPLALAPYLEKLSRTCAMFASGRKYALFPSLLKCLRWLALYGRTPRDPWRYAKQALFHSSDTSASSVVKGCYTTLYTKWLDSSQSSVAFMHQLNWLELQLGVQDILEAQVEATGLATSTKGKGRPVRMITSPKQSHQPFVLPWGTLNVTWDVAGMTLAVATGPFDGSIALQQLHGQFLVDSSNELVHHRIEIDSVDVTWQRDSTCVFRLHQPQPLTDGT</sequence>
<dbReference type="GO" id="GO:0006623">
    <property type="term" value="P:protein targeting to vacuole"/>
    <property type="evidence" value="ECO:0007669"/>
    <property type="project" value="TreeGrafter"/>
</dbReference>
<proteinExistence type="inferred from homology"/>
<evidence type="ECO:0000313" key="2">
    <source>
        <dbReference type="EMBL" id="KAF0716888.1"/>
    </source>
</evidence>
<reference evidence="2 3" key="1">
    <citation type="submission" date="2019-06" db="EMBL/GenBank/DDBJ databases">
        <title>Genomics analysis of Aphanomyces spp. identifies a new class of oomycete effector associated with host adaptation.</title>
        <authorList>
            <person name="Gaulin E."/>
        </authorList>
    </citation>
    <scope>NUCLEOTIDE SEQUENCE [LARGE SCALE GENOMIC DNA]</scope>
    <source>
        <strain evidence="2 3">E</strain>
    </source>
</reference>